<comment type="caution">
    <text evidence="3">The sequence shown here is derived from an EMBL/GenBank/DDBJ whole genome shotgun (WGS) entry which is preliminary data.</text>
</comment>
<feature type="region of interest" description="Disordered" evidence="1">
    <location>
        <begin position="373"/>
        <end position="409"/>
    </location>
</feature>
<keyword evidence="4" id="KW-1185">Reference proteome</keyword>
<dbReference type="PANTHER" id="PTHR11236:SF50">
    <property type="entry name" value="AMINODEOXYCHORISMATE SYNTHASE COMPONENT 1"/>
    <property type="match status" value="1"/>
</dbReference>
<reference evidence="3 4" key="1">
    <citation type="submission" date="2019-05" db="EMBL/GenBank/DDBJ databases">
        <title>Nakamurella sp. N5BH11, whole genome shotgun sequence.</title>
        <authorList>
            <person name="Tuo L."/>
        </authorList>
    </citation>
    <scope>NUCLEOTIDE SEQUENCE [LARGE SCALE GENOMIC DNA]</scope>
    <source>
        <strain evidence="3 4">N5BH11</strain>
    </source>
</reference>
<dbReference type="AlphaFoldDB" id="A0A4U6QAE8"/>
<dbReference type="RefSeq" id="WP_137451249.1">
    <property type="nucleotide sequence ID" value="NZ_SZZH01000006.1"/>
</dbReference>
<dbReference type="InterPro" id="IPR015890">
    <property type="entry name" value="Chorismate_C"/>
</dbReference>
<keyword evidence="3" id="KW-0032">Aminotransferase</keyword>
<dbReference type="InterPro" id="IPR019999">
    <property type="entry name" value="Anth_synth_I-like"/>
</dbReference>
<proteinExistence type="predicted"/>
<dbReference type="SUPFAM" id="SSF56322">
    <property type="entry name" value="ADC synthase"/>
    <property type="match status" value="1"/>
</dbReference>
<protein>
    <submittedName>
        <fullName evidence="3">Aminodeoxychorismate synthase component I</fullName>
        <ecNumber evidence="3">2.6.1.85</ecNumber>
    </submittedName>
</protein>
<evidence type="ECO:0000256" key="1">
    <source>
        <dbReference type="SAM" id="MobiDB-lite"/>
    </source>
</evidence>
<dbReference type="PRINTS" id="PR00095">
    <property type="entry name" value="ANTSNTHASEI"/>
</dbReference>
<gene>
    <name evidence="3" type="primary">pabB</name>
    <name evidence="3" type="ORF">FDO65_18645</name>
</gene>
<dbReference type="OrthoDB" id="3518032at2"/>
<evidence type="ECO:0000259" key="2">
    <source>
        <dbReference type="Pfam" id="PF00425"/>
    </source>
</evidence>
<sequence length="409" mass="44490">MPWARFDDLRSGTALEFGAPHRELIAEQPSEVVGVLQQVQHATDAGQWAYGHVGYEAASAFGAELVTHDRAPGDPPLAWFGVADAPRPVPVVGAPDAEPTDRWWPEWIEPEYAEQVERVRGHIARGESYQGNLTVRMAGHVPGDPLEVYRRLAHAQSGAHNAYLEVAGFAVASASPELFFERHGPWIRVRPMKGTARRSPDPVEDARRAAALRVDPKERAENTMIVDLMRNDLGRIARTGSVRVPTLLRVERYPTVLQMTSDVTADLRADVGLPELFTALFPCGSITGAPKASSMRIIRDVETGPRGIYCGAIGVVGPAKDGAFARFSVAIRTAVVDLTTRRAHYGVGSGVTWLSSAPSEHAEVLIKTAVLGRPSDPRRLSPTPSRRPTGEPGHRHRKDDLCPSTTTPC</sequence>
<dbReference type="Pfam" id="PF00425">
    <property type="entry name" value="Chorismate_bind"/>
    <property type="match status" value="1"/>
</dbReference>
<organism evidence="3 4">
    <name type="scientific">Nakamurella flava</name>
    <dbReference type="NCBI Taxonomy" id="2576308"/>
    <lineage>
        <taxon>Bacteria</taxon>
        <taxon>Bacillati</taxon>
        <taxon>Actinomycetota</taxon>
        <taxon>Actinomycetes</taxon>
        <taxon>Nakamurellales</taxon>
        <taxon>Nakamurellaceae</taxon>
        <taxon>Nakamurella</taxon>
    </lineage>
</organism>
<keyword evidence="3" id="KW-0808">Transferase</keyword>
<dbReference type="EMBL" id="SZZH01000006">
    <property type="protein sequence ID" value="TKV56862.1"/>
    <property type="molecule type" value="Genomic_DNA"/>
</dbReference>
<evidence type="ECO:0000313" key="4">
    <source>
        <dbReference type="Proteomes" id="UP000306985"/>
    </source>
</evidence>
<dbReference type="PANTHER" id="PTHR11236">
    <property type="entry name" value="AMINOBENZOATE/ANTHRANILATE SYNTHASE"/>
    <property type="match status" value="1"/>
</dbReference>
<dbReference type="GO" id="GO:0009396">
    <property type="term" value="P:folic acid-containing compound biosynthetic process"/>
    <property type="evidence" value="ECO:0007669"/>
    <property type="project" value="InterPro"/>
</dbReference>
<dbReference type="GO" id="GO:0000162">
    <property type="term" value="P:L-tryptophan biosynthetic process"/>
    <property type="evidence" value="ECO:0007669"/>
    <property type="project" value="TreeGrafter"/>
</dbReference>
<feature type="domain" description="Chorismate-utilising enzyme C-terminal" evidence="2">
    <location>
        <begin position="110"/>
        <end position="367"/>
    </location>
</feature>
<dbReference type="InterPro" id="IPR005802">
    <property type="entry name" value="ADC_synth_comp_1"/>
</dbReference>
<feature type="compositionally biased region" description="Basic and acidic residues" evidence="1">
    <location>
        <begin position="388"/>
        <end position="401"/>
    </location>
</feature>
<dbReference type="InterPro" id="IPR005801">
    <property type="entry name" value="ADC_synthase"/>
</dbReference>
<dbReference type="GO" id="GO:0046820">
    <property type="term" value="F:4-amino-4-deoxychorismate synthase activity"/>
    <property type="evidence" value="ECO:0007669"/>
    <property type="project" value="UniProtKB-EC"/>
</dbReference>
<accession>A0A4U6QAE8</accession>
<name>A0A4U6QAE8_9ACTN</name>
<evidence type="ECO:0000313" key="3">
    <source>
        <dbReference type="EMBL" id="TKV56862.1"/>
    </source>
</evidence>
<dbReference type="Gene3D" id="3.60.120.10">
    <property type="entry name" value="Anthranilate synthase"/>
    <property type="match status" value="1"/>
</dbReference>
<dbReference type="EC" id="2.6.1.85" evidence="3"/>
<dbReference type="Proteomes" id="UP000306985">
    <property type="component" value="Unassembled WGS sequence"/>
</dbReference>
<dbReference type="NCBIfam" id="TIGR00553">
    <property type="entry name" value="pabB"/>
    <property type="match status" value="1"/>
</dbReference>